<dbReference type="SUPFAM" id="SSF52058">
    <property type="entry name" value="L domain-like"/>
    <property type="match status" value="1"/>
</dbReference>
<name>A0A9N9THC2_PHYSR</name>
<sequence>MMPPNAEVQIPDDEVEVDNQIFIVLTPVSEYSSSLEDTVEGILSDEYITGDDEIIQVGDSTLNLQEECFRDFLIKITNTEDLSTVTQLKLRVISREVTLQHLSIYTPALRELTLDGSAVYSLRDIGIGLKNLKILKVNRCGLNCIDGVFSIEQLEELYASDNEIDTLAPCAFLSCLRILDVRRNNITKESVTYLSFCDNIEELYLEGNLGIQLNVIAELVHGILPHLKSLDGFLMIDVLNNTNERNEEGVVSFQNNRNISNETQRSNFTVDFPPRVVLQRYFYNL</sequence>
<dbReference type="PANTHER" id="PTHR22708">
    <property type="entry name" value="LEUCINE-RICH REPEAT-CONTAINING PROTEIN 56"/>
    <property type="match status" value="1"/>
</dbReference>
<gene>
    <name evidence="1" type="ORF">PHYEVI_LOCUS4956</name>
</gene>
<dbReference type="PANTHER" id="PTHR22708:SF0">
    <property type="entry name" value="LEUCINE-RICH REPEAT-CONTAINING PROTEIN 56"/>
    <property type="match status" value="1"/>
</dbReference>
<dbReference type="AlphaFoldDB" id="A0A9N9THC2"/>
<keyword evidence="2" id="KW-1185">Reference proteome</keyword>
<organism evidence="1 2">
    <name type="scientific">Phyllotreta striolata</name>
    <name type="common">Striped flea beetle</name>
    <name type="synonym">Crioceris striolata</name>
    <dbReference type="NCBI Taxonomy" id="444603"/>
    <lineage>
        <taxon>Eukaryota</taxon>
        <taxon>Metazoa</taxon>
        <taxon>Ecdysozoa</taxon>
        <taxon>Arthropoda</taxon>
        <taxon>Hexapoda</taxon>
        <taxon>Insecta</taxon>
        <taxon>Pterygota</taxon>
        <taxon>Neoptera</taxon>
        <taxon>Endopterygota</taxon>
        <taxon>Coleoptera</taxon>
        <taxon>Polyphaga</taxon>
        <taxon>Cucujiformia</taxon>
        <taxon>Chrysomeloidea</taxon>
        <taxon>Chrysomelidae</taxon>
        <taxon>Galerucinae</taxon>
        <taxon>Alticini</taxon>
        <taxon>Phyllotreta</taxon>
    </lineage>
</organism>
<dbReference type="Proteomes" id="UP001153712">
    <property type="component" value="Chromosome 2"/>
</dbReference>
<dbReference type="InterPro" id="IPR001611">
    <property type="entry name" value="Leu-rich_rpt"/>
</dbReference>
<protein>
    <submittedName>
        <fullName evidence="1">Uncharacterized protein</fullName>
    </submittedName>
</protein>
<dbReference type="InterPro" id="IPR032675">
    <property type="entry name" value="LRR_dom_sf"/>
</dbReference>
<dbReference type="Gene3D" id="3.80.10.10">
    <property type="entry name" value="Ribonuclease Inhibitor"/>
    <property type="match status" value="1"/>
</dbReference>
<proteinExistence type="predicted"/>
<accession>A0A9N9THC2</accession>
<dbReference type="EMBL" id="OU900095">
    <property type="protein sequence ID" value="CAG9858567.1"/>
    <property type="molecule type" value="Genomic_DNA"/>
</dbReference>
<evidence type="ECO:0000313" key="1">
    <source>
        <dbReference type="EMBL" id="CAG9858567.1"/>
    </source>
</evidence>
<dbReference type="OrthoDB" id="433501at2759"/>
<dbReference type="PROSITE" id="PS51450">
    <property type="entry name" value="LRR"/>
    <property type="match status" value="1"/>
</dbReference>
<dbReference type="InterPro" id="IPR040091">
    <property type="entry name" value="LRRC56"/>
</dbReference>
<evidence type="ECO:0000313" key="2">
    <source>
        <dbReference type="Proteomes" id="UP001153712"/>
    </source>
</evidence>
<reference evidence="1" key="1">
    <citation type="submission" date="2022-01" db="EMBL/GenBank/DDBJ databases">
        <authorList>
            <person name="King R."/>
        </authorList>
    </citation>
    <scope>NUCLEOTIDE SEQUENCE</scope>
</reference>